<dbReference type="GO" id="GO:0006508">
    <property type="term" value="P:proteolysis"/>
    <property type="evidence" value="ECO:0007669"/>
    <property type="project" value="UniProtKB-KW"/>
</dbReference>
<keyword evidence="1" id="KW-0031">Aminopeptidase</keyword>
<keyword evidence="10" id="KW-1185">Reference proteome</keyword>
<dbReference type="KEGG" id="pcm:AY601_4932"/>
<protein>
    <submittedName>
        <fullName evidence="9">Peptidase M28</fullName>
    </submittedName>
</protein>
<feature type="signal peptide" evidence="7">
    <location>
        <begin position="1"/>
        <end position="16"/>
    </location>
</feature>
<feature type="domain" description="Peptidase M28" evidence="8">
    <location>
        <begin position="303"/>
        <end position="509"/>
    </location>
</feature>
<evidence type="ECO:0000313" key="10">
    <source>
        <dbReference type="Proteomes" id="UP000071561"/>
    </source>
</evidence>
<accession>A0A127VKE5</accession>
<evidence type="ECO:0000256" key="3">
    <source>
        <dbReference type="ARBA" id="ARBA00022723"/>
    </source>
</evidence>
<dbReference type="InterPro" id="IPR045175">
    <property type="entry name" value="M28_fam"/>
</dbReference>
<evidence type="ECO:0000313" key="9">
    <source>
        <dbReference type="EMBL" id="AMQ01752.1"/>
    </source>
</evidence>
<evidence type="ECO:0000259" key="8">
    <source>
        <dbReference type="Pfam" id="PF04389"/>
    </source>
</evidence>
<evidence type="ECO:0000256" key="7">
    <source>
        <dbReference type="SAM" id="SignalP"/>
    </source>
</evidence>
<keyword evidence="6" id="KW-0862">Zinc</keyword>
<keyword evidence="2" id="KW-0645">Protease</keyword>
<evidence type="ECO:0000256" key="5">
    <source>
        <dbReference type="ARBA" id="ARBA00022801"/>
    </source>
</evidence>
<dbReference type="GO" id="GO:0008235">
    <property type="term" value="F:metalloexopeptidase activity"/>
    <property type="evidence" value="ECO:0007669"/>
    <property type="project" value="InterPro"/>
</dbReference>
<name>A0A127VKE5_9SPHI</name>
<evidence type="ECO:0000256" key="6">
    <source>
        <dbReference type="ARBA" id="ARBA00022833"/>
    </source>
</evidence>
<dbReference type="RefSeq" id="WP_068406478.1">
    <property type="nucleotide sequence ID" value="NZ_CP014504.1"/>
</dbReference>
<dbReference type="PATRIC" id="fig|188932.3.peg.5112"/>
<dbReference type="Gene3D" id="3.40.630.10">
    <property type="entry name" value="Zn peptidases"/>
    <property type="match status" value="2"/>
</dbReference>
<sequence length="549" mass="59862" precursor="true">MKKTILYLAVAGSCFAACKSGENSQTAASPDSVAIKMINDSSFASHIRVLASDEFQGRKPFTAGETKAINYLKEQFSLLGLKPGNGDSYFQEVPMVELKSAPESKMVFKGAGGEVTAGYLTGFVAATKRVQPEVKLTNSNLVFAGYGIVAPEYKWNDYAGLDVKGKTVVVLINDPGFADSTQFRGKNMTYYGRWTYKFEEAARQGAAGILIIHDTEPAAYPWSVVRSGWSKSKLQAEEKDNNRSRAIVEGWISMDIAKSLLKLGGQSEAIFKAAGKPGFTAVDLKLSTSLTIKNTIKKSISNNVVAIIPGTKRPKENIIYSAHWDHLGIGEKVNGDSIYNGAVDNATGVAALLEIASAFQKSAHKPERSIVFVSFTGEEQGLIGSAYYAKHPVYPVSQTVADINMDMMGIAGKTKDIVVYGYGQSDLEDYAEVSAKKQGRVIVKDPVPSSGLYYRSDHFNFAKVGIPSLFTGSGVDNLQHGRAWGLKQVAEYTKSRYHAPGDSFDAITDRSGMVEDARLLFDMGYRLSNETTYPKWKDGSEFKAIREKK</sequence>
<proteinExistence type="predicted"/>
<evidence type="ECO:0000256" key="4">
    <source>
        <dbReference type="ARBA" id="ARBA00022729"/>
    </source>
</evidence>
<keyword evidence="3" id="KW-0479">Metal-binding</keyword>
<dbReference type="Pfam" id="PF04389">
    <property type="entry name" value="Peptidase_M28"/>
    <property type="match status" value="1"/>
</dbReference>
<evidence type="ECO:0000256" key="2">
    <source>
        <dbReference type="ARBA" id="ARBA00022670"/>
    </source>
</evidence>
<dbReference type="InterPro" id="IPR007484">
    <property type="entry name" value="Peptidase_M28"/>
</dbReference>
<dbReference type="PANTHER" id="PTHR12147">
    <property type="entry name" value="METALLOPEPTIDASE M28 FAMILY MEMBER"/>
    <property type="match status" value="1"/>
</dbReference>
<dbReference type="Gene3D" id="3.50.30.30">
    <property type="match status" value="1"/>
</dbReference>
<dbReference type="GO" id="GO:0004177">
    <property type="term" value="F:aminopeptidase activity"/>
    <property type="evidence" value="ECO:0007669"/>
    <property type="project" value="UniProtKB-KW"/>
</dbReference>
<keyword evidence="4 7" id="KW-0732">Signal</keyword>
<organism evidence="9 10">
    <name type="scientific">Pedobacter cryoconitis</name>
    <dbReference type="NCBI Taxonomy" id="188932"/>
    <lineage>
        <taxon>Bacteria</taxon>
        <taxon>Pseudomonadati</taxon>
        <taxon>Bacteroidota</taxon>
        <taxon>Sphingobacteriia</taxon>
        <taxon>Sphingobacteriales</taxon>
        <taxon>Sphingobacteriaceae</taxon>
        <taxon>Pedobacter</taxon>
    </lineage>
</organism>
<evidence type="ECO:0000256" key="1">
    <source>
        <dbReference type="ARBA" id="ARBA00022438"/>
    </source>
</evidence>
<dbReference type="GO" id="GO:0046872">
    <property type="term" value="F:metal ion binding"/>
    <property type="evidence" value="ECO:0007669"/>
    <property type="project" value="UniProtKB-KW"/>
</dbReference>
<feature type="chain" id="PRO_5007280776" evidence="7">
    <location>
        <begin position="17"/>
        <end position="549"/>
    </location>
</feature>
<dbReference type="SUPFAM" id="SSF53187">
    <property type="entry name" value="Zn-dependent exopeptidases"/>
    <property type="match status" value="1"/>
</dbReference>
<dbReference type="AlphaFoldDB" id="A0A127VKE5"/>
<dbReference type="CDD" id="cd05660">
    <property type="entry name" value="M28_like_PA"/>
    <property type="match status" value="1"/>
</dbReference>
<gene>
    <name evidence="9" type="ORF">AY601_4932</name>
</gene>
<dbReference type="PANTHER" id="PTHR12147:SF56">
    <property type="entry name" value="AMINOPEPTIDASE YDR415C-RELATED"/>
    <property type="match status" value="1"/>
</dbReference>
<dbReference type="Proteomes" id="UP000071561">
    <property type="component" value="Chromosome"/>
</dbReference>
<dbReference type="SUPFAM" id="SSF52025">
    <property type="entry name" value="PA domain"/>
    <property type="match status" value="1"/>
</dbReference>
<dbReference type="EMBL" id="CP014504">
    <property type="protein sequence ID" value="AMQ01752.1"/>
    <property type="molecule type" value="Genomic_DNA"/>
</dbReference>
<dbReference type="CDD" id="cd04821">
    <property type="entry name" value="PA_M28_1_2"/>
    <property type="match status" value="1"/>
</dbReference>
<dbReference type="InterPro" id="IPR046450">
    <property type="entry name" value="PA_dom_sf"/>
</dbReference>
<keyword evidence="5" id="KW-0378">Hydrolase</keyword>
<reference evidence="9 10" key="1">
    <citation type="submission" date="2016-03" db="EMBL/GenBank/DDBJ databases">
        <title>Complete genome sequence of Pedobacter cryoconitis PAMC 27485.</title>
        <authorList>
            <person name="Lee J."/>
            <person name="Kim O.-S."/>
        </authorList>
    </citation>
    <scope>NUCLEOTIDE SEQUENCE [LARGE SCALE GENOMIC DNA]</scope>
    <source>
        <strain evidence="9 10">PAMC 27485</strain>
    </source>
</reference>
<dbReference type="OrthoDB" id="9764939at2"/>